<dbReference type="InterPro" id="IPR015943">
    <property type="entry name" value="WD40/YVTN_repeat-like_dom_sf"/>
</dbReference>
<dbReference type="SUPFAM" id="SSF50969">
    <property type="entry name" value="YVTN repeat-like/Quinoprotein amine dehydrogenase"/>
    <property type="match status" value="1"/>
</dbReference>
<protein>
    <recommendedName>
        <fullName evidence="4">WD40 repeat domain-containing protein</fullName>
    </recommendedName>
</protein>
<feature type="signal peptide" evidence="1">
    <location>
        <begin position="1"/>
        <end position="24"/>
    </location>
</feature>
<evidence type="ECO:0000313" key="2">
    <source>
        <dbReference type="EMBL" id="NWB86887.1"/>
    </source>
</evidence>
<dbReference type="Proteomes" id="UP000522864">
    <property type="component" value="Unassembled WGS sequence"/>
</dbReference>
<sequence>MKLYSTLIALTVLGVIVMTNQVDAASGESAAMKVNLAVPLPKLQKTIDFSDFLSKPIVKKLTFSPEGRYLAIVYNLDFSSTDIVVWDMQHDKKQSHIHCPYDYGDMSDHDLLWSRDGKIISFGAKRQWDPMTGDSLPDNPAIGRASRLNKDGSKMLTIVGAIGEPSYIYIYDTKNWTLQKLYVDGLAVQRAAWTAEDKIMVGVNGTKKTVNKTMDGRLLAPFDVGLRLLDPSGKSPTKAVWYPAVADNRPGYYPWKQAVDVDLSVGTFAANQIALGIGRIISGETMDVLTYYSMDDIVSDKVSPGVGGLAFSPNGEYLFVKAGAWFDGRKPVVNSIIDARTGKQVAQFDGGDRGIAVNPNGKQLAIGNVHSVQIFSLQ</sequence>
<comment type="caution">
    <text evidence="2">The sequence shown here is derived from an EMBL/GenBank/DDBJ whole genome shotgun (WGS) entry which is preliminary data.</text>
</comment>
<organism evidence="2 3">
    <name type="scientific">Pseudomonas gingeri</name>
    <dbReference type="NCBI Taxonomy" id="117681"/>
    <lineage>
        <taxon>Bacteria</taxon>
        <taxon>Pseudomonadati</taxon>
        <taxon>Pseudomonadota</taxon>
        <taxon>Gammaproteobacteria</taxon>
        <taxon>Pseudomonadales</taxon>
        <taxon>Pseudomonadaceae</taxon>
        <taxon>Pseudomonas</taxon>
    </lineage>
</organism>
<dbReference type="Gene3D" id="2.130.10.10">
    <property type="entry name" value="YVTN repeat-like/Quinoprotein amine dehydrogenase"/>
    <property type="match status" value="2"/>
</dbReference>
<evidence type="ECO:0008006" key="4">
    <source>
        <dbReference type="Google" id="ProtNLM"/>
    </source>
</evidence>
<proteinExistence type="predicted"/>
<keyword evidence="1" id="KW-0732">Signal</keyword>
<gene>
    <name evidence="2" type="ORF">HX830_18580</name>
</gene>
<reference evidence="2 3" key="1">
    <citation type="submission" date="2020-04" db="EMBL/GenBank/DDBJ databases">
        <title>Molecular characterization of pseudomonads from Agaricus bisporus reveal novel blotch 2 pathogens in Western Europe.</title>
        <authorList>
            <person name="Taparia T."/>
            <person name="Krijger M."/>
            <person name="Haynes E."/>
            <person name="Elpinstone J.G."/>
            <person name="Noble R."/>
            <person name="Van Der Wolf J."/>
        </authorList>
    </citation>
    <scope>NUCLEOTIDE SEQUENCE [LARGE SCALE GENOMIC DNA]</scope>
    <source>
        <strain evidence="2 3">G9001</strain>
    </source>
</reference>
<evidence type="ECO:0000256" key="1">
    <source>
        <dbReference type="SAM" id="SignalP"/>
    </source>
</evidence>
<dbReference type="EMBL" id="JACAQA010000015">
    <property type="protein sequence ID" value="NWB86887.1"/>
    <property type="molecule type" value="Genomic_DNA"/>
</dbReference>
<dbReference type="InterPro" id="IPR011044">
    <property type="entry name" value="Quino_amine_DH_bsu"/>
</dbReference>
<accession>A0A7Y7WT31</accession>
<name>A0A7Y7WT31_9PSED</name>
<dbReference type="AlphaFoldDB" id="A0A7Y7WT31"/>
<evidence type="ECO:0000313" key="3">
    <source>
        <dbReference type="Proteomes" id="UP000522864"/>
    </source>
</evidence>
<dbReference type="RefSeq" id="WP_177101772.1">
    <property type="nucleotide sequence ID" value="NZ_JACAQA010000015.1"/>
</dbReference>
<feature type="chain" id="PRO_5030930117" description="WD40 repeat domain-containing protein" evidence="1">
    <location>
        <begin position="25"/>
        <end position="378"/>
    </location>
</feature>